<dbReference type="EMBL" id="JAFFHA010000007">
    <property type="protein sequence ID" value="KAK4653145.1"/>
    <property type="molecule type" value="Genomic_DNA"/>
</dbReference>
<organism evidence="2 3">
    <name type="scientific">Podospora pseudocomata</name>
    <dbReference type="NCBI Taxonomy" id="2093779"/>
    <lineage>
        <taxon>Eukaryota</taxon>
        <taxon>Fungi</taxon>
        <taxon>Dikarya</taxon>
        <taxon>Ascomycota</taxon>
        <taxon>Pezizomycotina</taxon>
        <taxon>Sordariomycetes</taxon>
        <taxon>Sordariomycetidae</taxon>
        <taxon>Sordariales</taxon>
        <taxon>Podosporaceae</taxon>
        <taxon>Podospora</taxon>
    </lineage>
</organism>
<dbReference type="GeneID" id="87903633"/>
<reference evidence="2 3" key="1">
    <citation type="journal article" date="2023" name="bioRxiv">
        <title>High-quality genome assemblies of four members of thePodospora anserinaspecies complex.</title>
        <authorList>
            <person name="Ament-Velasquez S.L."/>
            <person name="Vogan A.A."/>
            <person name="Wallerman O."/>
            <person name="Hartmann F."/>
            <person name="Gautier V."/>
            <person name="Silar P."/>
            <person name="Giraud T."/>
            <person name="Johannesson H."/>
        </authorList>
    </citation>
    <scope>NUCLEOTIDE SEQUENCE [LARGE SCALE GENOMIC DNA]</scope>
    <source>
        <strain evidence="2 3">CBS 415.72m</strain>
    </source>
</reference>
<evidence type="ECO:0000256" key="1">
    <source>
        <dbReference type="SAM" id="MobiDB-lite"/>
    </source>
</evidence>
<evidence type="ECO:0000313" key="3">
    <source>
        <dbReference type="Proteomes" id="UP001323405"/>
    </source>
</evidence>
<gene>
    <name evidence="2" type="ORF">QC762_0080580</name>
</gene>
<feature type="compositionally biased region" description="Polar residues" evidence="1">
    <location>
        <begin position="60"/>
        <end position="78"/>
    </location>
</feature>
<dbReference type="Proteomes" id="UP001323405">
    <property type="component" value="Unassembled WGS sequence"/>
</dbReference>
<name>A0ABR0GBL4_9PEZI</name>
<evidence type="ECO:0000313" key="2">
    <source>
        <dbReference type="EMBL" id="KAK4653145.1"/>
    </source>
</evidence>
<accession>A0ABR0GBL4</accession>
<protein>
    <submittedName>
        <fullName evidence="2">Uncharacterized protein</fullName>
    </submittedName>
</protein>
<sequence>MEPVRGRLLADSGAHFTSSLSPAALGSIVHLISSDWPQGQDVHESTGVASSFLADIPISRQRNPSQSKRPQGTLSKPSSFPERGPPPSTLKTTTSPQRVDTCAAKL</sequence>
<comment type="caution">
    <text evidence="2">The sequence shown here is derived from an EMBL/GenBank/DDBJ whole genome shotgun (WGS) entry which is preliminary data.</text>
</comment>
<dbReference type="RefSeq" id="XP_062742120.1">
    <property type="nucleotide sequence ID" value="XM_062883901.1"/>
</dbReference>
<proteinExistence type="predicted"/>
<feature type="region of interest" description="Disordered" evidence="1">
    <location>
        <begin position="59"/>
        <end position="106"/>
    </location>
</feature>
<keyword evidence="3" id="KW-1185">Reference proteome</keyword>